<feature type="transmembrane region" description="Helical" evidence="1">
    <location>
        <begin position="18"/>
        <end position="36"/>
    </location>
</feature>
<keyword evidence="3" id="KW-1185">Reference proteome</keyword>
<evidence type="ECO:0000313" key="2">
    <source>
        <dbReference type="EMBL" id="WXK94762.1"/>
    </source>
</evidence>
<protein>
    <submittedName>
        <fullName evidence="2">Uncharacterized protein</fullName>
    </submittedName>
</protein>
<evidence type="ECO:0000256" key="1">
    <source>
        <dbReference type="SAM" id="Phobius"/>
    </source>
</evidence>
<proteinExistence type="predicted"/>
<evidence type="ECO:0000313" key="3">
    <source>
        <dbReference type="Proteomes" id="UP001623384"/>
    </source>
</evidence>
<feature type="transmembrane region" description="Helical" evidence="1">
    <location>
        <begin position="148"/>
        <end position="171"/>
    </location>
</feature>
<organism evidence="2 3">
    <name type="scientific">Pseudarthrobacter quantipunctorum</name>
    <dbReference type="NCBI Taxonomy" id="3128980"/>
    <lineage>
        <taxon>Bacteria</taxon>
        <taxon>Bacillati</taxon>
        <taxon>Actinomycetota</taxon>
        <taxon>Actinomycetes</taxon>
        <taxon>Micrococcales</taxon>
        <taxon>Micrococcaceae</taxon>
        <taxon>Pseudarthrobacter</taxon>
    </lineage>
</organism>
<dbReference type="EMBL" id="CP148033">
    <property type="protein sequence ID" value="WXK94762.1"/>
    <property type="molecule type" value="Genomic_DNA"/>
</dbReference>
<dbReference type="Proteomes" id="UP001623384">
    <property type="component" value="Chromosome"/>
</dbReference>
<keyword evidence="1" id="KW-1133">Transmembrane helix</keyword>
<sequence length="210" mass="21973">MGAEAADSPRRTTFLVRWVAWVSAGESLGFLAPAAAQSVSVAFWPAAGVPLLVFAGLAEGAVLGWFQGRVLESRLPAVSVRRWVLLTAAAAAVAWTVGLLSFSSESWHGWPAAAQIVTGTGAAMVLLVSIGLAQWFELRRHVPRAWRWIAGSAAAWAVGLGVFMAVATPLWQPGQDLWLTAAIGIGAAVLMAVAMAAVTGLVLVRLLPKP</sequence>
<accession>A0ABZ2R9C4</accession>
<feature type="transmembrane region" description="Helical" evidence="1">
    <location>
        <begin position="83"/>
        <end position="102"/>
    </location>
</feature>
<name>A0ABZ2R9C4_9MICC</name>
<gene>
    <name evidence="2" type="ORF">WHH00_08215</name>
</gene>
<keyword evidence="1" id="KW-0812">Transmembrane</keyword>
<dbReference type="RefSeq" id="WP_406637981.1">
    <property type="nucleotide sequence ID" value="NZ_CP148033.1"/>
</dbReference>
<feature type="transmembrane region" description="Helical" evidence="1">
    <location>
        <begin position="114"/>
        <end position="136"/>
    </location>
</feature>
<keyword evidence="1" id="KW-0472">Membrane</keyword>
<reference evidence="2 3" key="1">
    <citation type="submission" date="2024-03" db="EMBL/GenBank/DDBJ databases">
        <title>Rhodococcus navarretei sp. nov. and Pseudarthrobacter quantumdoti sp. nov., two new species with the ability to biosynthesize Quantum Dots isolated from soil samples at Union Glacier, Antarctica.</title>
        <authorList>
            <person name="Vargas M."/>
        </authorList>
    </citation>
    <scope>NUCLEOTIDE SEQUENCE [LARGE SCALE GENOMIC DNA]</scope>
    <source>
        <strain evidence="2 3">RC-2-3</strain>
    </source>
</reference>
<feature type="transmembrane region" description="Helical" evidence="1">
    <location>
        <begin position="42"/>
        <end position="63"/>
    </location>
</feature>
<feature type="transmembrane region" description="Helical" evidence="1">
    <location>
        <begin position="177"/>
        <end position="204"/>
    </location>
</feature>